<evidence type="ECO:0000256" key="2">
    <source>
        <dbReference type="ARBA" id="ARBA00022448"/>
    </source>
</evidence>
<dbReference type="Gene3D" id="1.10.287.70">
    <property type="match status" value="1"/>
</dbReference>
<keyword evidence="9" id="KW-0406">Ion transport</keyword>
<feature type="transmembrane region" description="Helical" evidence="12">
    <location>
        <begin position="51"/>
        <end position="73"/>
    </location>
</feature>
<gene>
    <name evidence="14" type="ORF">K6Y31_08955</name>
</gene>
<feature type="transmembrane region" description="Helical" evidence="12">
    <location>
        <begin position="80"/>
        <end position="101"/>
    </location>
</feature>
<dbReference type="RefSeq" id="WP_233052452.1">
    <property type="nucleotide sequence ID" value="NZ_JAIMJA010000007.1"/>
</dbReference>
<evidence type="ECO:0000256" key="8">
    <source>
        <dbReference type="ARBA" id="ARBA00022989"/>
    </source>
</evidence>
<dbReference type="InterPro" id="IPR028325">
    <property type="entry name" value="VG_K_chnl"/>
</dbReference>
<organism evidence="14 15">
    <name type="scientific">Motilimonas cestriensis</name>
    <dbReference type="NCBI Taxonomy" id="2742685"/>
    <lineage>
        <taxon>Bacteria</taxon>
        <taxon>Pseudomonadati</taxon>
        <taxon>Pseudomonadota</taxon>
        <taxon>Gammaproteobacteria</taxon>
        <taxon>Alteromonadales</taxon>
        <taxon>Alteromonadales genera incertae sedis</taxon>
        <taxon>Motilimonas</taxon>
    </lineage>
</organism>
<keyword evidence="3" id="KW-0633">Potassium transport</keyword>
<dbReference type="Proteomes" id="UP001201273">
    <property type="component" value="Unassembled WGS sequence"/>
</dbReference>
<feature type="transmembrane region" description="Helical" evidence="12">
    <location>
        <begin position="21"/>
        <end position="45"/>
    </location>
</feature>
<feature type="transmembrane region" description="Helical" evidence="12">
    <location>
        <begin position="206"/>
        <end position="227"/>
    </location>
</feature>
<keyword evidence="11" id="KW-0407">Ion channel</keyword>
<dbReference type="PANTHER" id="PTHR11537">
    <property type="entry name" value="VOLTAGE-GATED POTASSIUM CHANNEL"/>
    <property type="match status" value="1"/>
</dbReference>
<dbReference type="PRINTS" id="PR00169">
    <property type="entry name" value="KCHANNEL"/>
</dbReference>
<keyword evidence="8 12" id="KW-1133">Transmembrane helix</keyword>
<evidence type="ECO:0000313" key="14">
    <source>
        <dbReference type="EMBL" id="MCE2594943.1"/>
    </source>
</evidence>
<feature type="transmembrane region" description="Helical" evidence="12">
    <location>
        <begin position="146"/>
        <end position="167"/>
    </location>
</feature>
<protein>
    <submittedName>
        <fullName evidence="14">Ion transporter</fullName>
    </submittedName>
</protein>
<evidence type="ECO:0000259" key="13">
    <source>
        <dbReference type="Pfam" id="PF00520"/>
    </source>
</evidence>
<dbReference type="Pfam" id="PF00520">
    <property type="entry name" value="Ion_trans"/>
    <property type="match status" value="1"/>
</dbReference>
<evidence type="ECO:0000256" key="5">
    <source>
        <dbReference type="ARBA" id="ARBA00022826"/>
    </source>
</evidence>
<dbReference type="InterPro" id="IPR027359">
    <property type="entry name" value="Volt_channel_dom_sf"/>
</dbReference>
<evidence type="ECO:0000256" key="12">
    <source>
        <dbReference type="SAM" id="Phobius"/>
    </source>
</evidence>
<dbReference type="EMBL" id="JAIMJA010000007">
    <property type="protein sequence ID" value="MCE2594943.1"/>
    <property type="molecule type" value="Genomic_DNA"/>
</dbReference>
<evidence type="ECO:0000256" key="10">
    <source>
        <dbReference type="ARBA" id="ARBA00023136"/>
    </source>
</evidence>
<dbReference type="SUPFAM" id="SSF81324">
    <property type="entry name" value="Voltage-gated potassium channels"/>
    <property type="match status" value="1"/>
</dbReference>
<evidence type="ECO:0000256" key="3">
    <source>
        <dbReference type="ARBA" id="ARBA00022538"/>
    </source>
</evidence>
<accession>A0ABS8W8W1</accession>
<evidence type="ECO:0000256" key="1">
    <source>
        <dbReference type="ARBA" id="ARBA00004141"/>
    </source>
</evidence>
<evidence type="ECO:0000256" key="9">
    <source>
        <dbReference type="ARBA" id="ARBA00023065"/>
    </source>
</evidence>
<keyword evidence="5" id="KW-0631">Potassium channel</keyword>
<evidence type="ECO:0000256" key="4">
    <source>
        <dbReference type="ARBA" id="ARBA00022692"/>
    </source>
</evidence>
<dbReference type="InterPro" id="IPR005821">
    <property type="entry name" value="Ion_trans_dom"/>
</dbReference>
<keyword evidence="7" id="KW-0630">Potassium</keyword>
<keyword evidence="6" id="KW-0851">Voltage-gated channel</keyword>
<dbReference type="PANTHER" id="PTHR11537:SF254">
    <property type="entry name" value="POTASSIUM VOLTAGE-GATED CHANNEL PROTEIN SHAB"/>
    <property type="match status" value="1"/>
</dbReference>
<evidence type="ECO:0000256" key="6">
    <source>
        <dbReference type="ARBA" id="ARBA00022882"/>
    </source>
</evidence>
<sequence>MTKEHVFEIIFGTHSAAGRRFDICLIIAIFASVSVVILDSVTLLSPQYHRYFYYAEWFFTLLFTLEYVVRLYVSPKPKVYAFSFYGIIDLLSILPAFISLLFPGANYLMIIRIMRVLRIFRVLKLFRYLQEANTLFRSLLASKRKILVFLFCVALLIVVFGCLMYLIEGPENGFTSIPKSIYWAIVTITTVGYGDISPSTPLGQTLASITMLVGYSILAVPTGIITAELAQEMHRERHLIHCDHCDRSGHDLDAKFCNHCGTPLPPKEVES</sequence>
<keyword evidence="10 12" id="KW-0472">Membrane</keyword>
<comment type="subcellular location">
    <subcellularLocation>
        <location evidence="1">Membrane</location>
        <topology evidence="1">Multi-pass membrane protein</topology>
    </subcellularLocation>
</comment>
<evidence type="ECO:0000313" key="15">
    <source>
        <dbReference type="Proteomes" id="UP001201273"/>
    </source>
</evidence>
<proteinExistence type="predicted"/>
<name>A0ABS8W8W1_9GAMM</name>
<comment type="caution">
    <text evidence="14">The sequence shown here is derived from an EMBL/GenBank/DDBJ whole genome shotgun (WGS) entry which is preliminary data.</text>
</comment>
<feature type="domain" description="Ion transport" evidence="13">
    <location>
        <begin position="20"/>
        <end position="235"/>
    </location>
</feature>
<evidence type="ECO:0000256" key="11">
    <source>
        <dbReference type="ARBA" id="ARBA00023303"/>
    </source>
</evidence>
<evidence type="ECO:0000256" key="7">
    <source>
        <dbReference type="ARBA" id="ARBA00022958"/>
    </source>
</evidence>
<keyword evidence="2" id="KW-0813">Transport</keyword>
<reference evidence="14 15" key="1">
    <citation type="journal article" date="2022" name="Environ. Microbiol. Rep.">
        <title>Eco-phylogenetic analyses reveal divergent evolution of vitamin B12 metabolism in the marine bacterial family 'Psychromonadaceae'.</title>
        <authorList>
            <person name="Jin X."/>
            <person name="Yang Y."/>
            <person name="Cao H."/>
            <person name="Gao B."/>
            <person name="Zhao Z."/>
        </authorList>
    </citation>
    <scope>NUCLEOTIDE SEQUENCE [LARGE SCALE GENOMIC DNA]</scope>
    <source>
        <strain evidence="14 15">MKS20</strain>
    </source>
</reference>
<keyword evidence="15" id="KW-1185">Reference proteome</keyword>
<dbReference type="Gene3D" id="1.20.120.350">
    <property type="entry name" value="Voltage-gated potassium channels. Chain C"/>
    <property type="match status" value="1"/>
</dbReference>
<keyword evidence="4 12" id="KW-0812">Transmembrane</keyword>